<accession>A0A9Q0Q7R0</accession>
<evidence type="ECO:0000313" key="1">
    <source>
        <dbReference type="EMBL" id="KAJ6701604.1"/>
    </source>
</evidence>
<reference evidence="1" key="1">
    <citation type="submission" date="2022-11" db="EMBL/GenBank/DDBJ databases">
        <authorList>
            <person name="Hyden B.L."/>
            <person name="Feng K."/>
            <person name="Yates T."/>
            <person name="Jawdy S."/>
            <person name="Smart L.B."/>
            <person name="Muchero W."/>
        </authorList>
    </citation>
    <scope>NUCLEOTIDE SEQUENCE</scope>
    <source>
        <tissue evidence="1">Shoot tip</tissue>
    </source>
</reference>
<dbReference type="AlphaFoldDB" id="A0A9Q0Q7R0"/>
<gene>
    <name evidence="1" type="ORF">OIU74_012885</name>
</gene>
<organism evidence="1 2">
    <name type="scientific">Salix koriyanagi</name>
    <dbReference type="NCBI Taxonomy" id="2511006"/>
    <lineage>
        <taxon>Eukaryota</taxon>
        <taxon>Viridiplantae</taxon>
        <taxon>Streptophyta</taxon>
        <taxon>Embryophyta</taxon>
        <taxon>Tracheophyta</taxon>
        <taxon>Spermatophyta</taxon>
        <taxon>Magnoliopsida</taxon>
        <taxon>eudicotyledons</taxon>
        <taxon>Gunneridae</taxon>
        <taxon>Pentapetalae</taxon>
        <taxon>rosids</taxon>
        <taxon>fabids</taxon>
        <taxon>Malpighiales</taxon>
        <taxon>Salicaceae</taxon>
        <taxon>Saliceae</taxon>
        <taxon>Salix</taxon>
    </lineage>
</organism>
<keyword evidence="2" id="KW-1185">Reference proteome</keyword>
<proteinExistence type="predicted"/>
<dbReference type="EMBL" id="JAPFFM010000016">
    <property type="protein sequence ID" value="KAJ6701604.1"/>
    <property type="molecule type" value="Genomic_DNA"/>
</dbReference>
<name>A0A9Q0Q7R0_9ROSI</name>
<sequence>MLAAVPKKPHPLAQSFGCEGGKLVPSFCSEPMFSFLFLEVETRNFCFRVVSSFIFFLPNDCSKSTIKKNYRFN</sequence>
<reference evidence="1" key="2">
    <citation type="journal article" date="2023" name="Int. J. Mol. Sci.">
        <title>De Novo Assembly and Annotation of 11 Diverse Shrub Willow (Salix) Genomes Reveals Novel Gene Organization in Sex-Linked Regions.</title>
        <authorList>
            <person name="Hyden B."/>
            <person name="Feng K."/>
            <person name="Yates T.B."/>
            <person name="Jawdy S."/>
            <person name="Cereghino C."/>
            <person name="Smart L.B."/>
            <person name="Muchero W."/>
        </authorList>
    </citation>
    <scope>NUCLEOTIDE SEQUENCE</scope>
    <source>
        <tissue evidence="1">Shoot tip</tissue>
    </source>
</reference>
<protein>
    <submittedName>
        <fullName evidence="1">Uncharacterized protein</fullName>
    </submittedName>
</protein>
<dbReference type="Proteomes" id="UP001151752">
    <property type="component" value="Chromosome 1"/>
</dbReference>
<comment type="caution">
    <text evidence="1">The sequence shown here is derived from an EMBL/GenBank/DDBJ whole genome shotgun (WGS) entry which is preliminary data.</text>
</comment>
<evidence type="ECO:0000313" key="2">
    <source>
        <dbReference type="Proteomes" id="UP001151752"/>
    </source>
</evidence>